<dbReference type="AlphaFoldDB" id="A0A507DWF9"/>
<dbReference type="PANTHER" id="PTHR46042:SF1">
    <property type="entry name" value="DIPHTHINE METHYLTRANSFERASE"/>
    <property type="match status" value="1"/>
</dbReference>
<dbReference type="InterPro" id="IPR019775">
    <property type="entry name" value="WD40_repeat_CS"/>
</dbReference>
<evidence type="ECO:0000256" key="7">
    <source>
        <dbReference type="ARBA" id="ARBA00047551"/>
    </source>
</evidence>
<organism evidence="9 10">
    <name type="scientific">Powellomyces hirtus</name>
    <dbReference type="NCBI Taxonomy" id="109895"/>
    <lineage>
        <taxon>Eukaryota</taxon>
        <taxon>Fungi</taxon>
        <taxon>Fungi incertae sedis</taxon>
        <taxon>Chytridiomycota</taxon>
        <taxon>Chytridiomycota incertae sedis</taxon>
        <taxon>Chytridiomycetes</taxon>
        <taxon>Spizellomycetales</taxon>
        <taxon>Powellomycetaceae</taxon>
        <taxon>Powellomyces</taxon>
    </lineage>
</organism>
<dbReference type="Gene3D" id="2.130.10.10">
    <property type="entry name" value="YVTN repeat-like/Quinoprotein amine dehydrogenase"/>
    <property type="match status" value="1"/>
</dbReference>
<dbReference type="EMBL" id="QEAQ01000093">
    <property type="protein sequence ID" value="TPX55841.1"/>
    <property type="molecule type" value="Genomic_DNA"/>
</dbReference>
<dbReference type="InterPro" id="IPR036322">
    <property type="entry name" value="WD40_repeat_dom_sf"/>
</dbReference>
<dbReference type="GO" id="GO:0017183">
    <property type="term" value="P:protein histidyl modification to diphthamide"/>
    <property type="evidence" value="ECO:0007669"/>
    <property type="project" value="TreeGrafter"/>
</dbReference>
<dbReference type="Pfam" id="PF00400">
    <property type="entry name" value="WD40"/>
    <property type="match status" value="2"/>
</dbReference>
<dbReference type="SMART" id="SM00320">
    <property type="entry name" value="WD40"/>
    <property type="match status" value="4"/>
</dbReference>
<keyword evidence="3" id="KW-0677">Repeat</keyword>
<dbReference type="Proteomes" id="UP000318582">
    <property type="component" value="Unassembled WGS sequence"/>
</dbReference>
<evidence type="ECO:0000256" key="2">
    <source>
        <dbReference type="ARBA" id="ARBA00022574"/>
    </source>
</evidence>
<dbReference type="InterPro" id="IPR015943">
    <property type="entry name" value="WD40/YVTN_repeat-like_dom_sf"/>
</dbReference>
<name>A0A507DWF9_9FUNG</name>
<comment type="catalytic activity">
    <reaction evidence="7">
        <text>diphthine methyl ester-[translation elongation factor 2] + H2O = diphthine-[translation elongation factor 2] + methanol + H(+)</text>
        <dbReference type="Rhea" id="RHEA:42656"/>
        <dbReference type="Rhea" id="RHEA-COMP:10172"/>
        <dbReference type="Rhea" id="RHEA-COMP:10173"/>
        <dbReference type="ChEBI" id="CHEBI:15377"/>
        <dbReference type="ChEBI" id="CHEBI:15378"/>
        <dbReference type="ChEBI" id="CHEBI:17790"/>
        <dbReference type="ChEBI" id="CHEBI:79005"/>
        <dbReference type="ChEBI" id="CHEBI:82696"/>
        <dbReference type="EC" id="3.1.1.97"/>
    </reaction>
</comment>
<dbReference type="EC" id="3.1.1.97" evidence="6"/>
<protein>
    <recommendedName>
        <fullName evidence="6">methylated diphthine methylhydrolase</fullName>
        <ecNumber evidence="6">3.1.1.97</ecNumber>
    </recommendedName>
</protein>
<evidence type="ECO:0000256" key="4">
    <source>
        <dbReference type="ARBA" id="ARBA00022801"/>
    </source>
</evidence>
<proteinExistence type="inferred from homology"/>
<evidence type="ECO:0000256" key="5">
    <source>
        <dbReference type="ARBA" id="ARBA00038092"/>
    </source>
</evidence>
<comment type="caution">
    <text evidence="9">The sequence shown here is derived from an EMBL/GenBank/DDBJ whole genome shotgun (WGS) entry which is preliminary data.</text>
</comment>
<keyword evidence="2 8" id="KW-0853">WD repeat</keyword>
<dbReference type="PROSITE" id="PS00678">
    <property type="entry name" value="WD_REPEATS_1"/>
    <property type="match status" value="1"/>
</dbReference>
<dbReference type="GO" id="GO:0005737">
    <property type="term" value="C:cytoplasm"/>
    <property type="evidence" value="ECO:0007669"/>
    <property type="project" value="TreeGrafter"/>
</dbReference>
<dbReference type="InterPro" id="IPR052415">
    <property type="entry name" value="Diphthine_MTase"/>
</dbReference>
<evidence type="ECO:0000313" key="9">
    <source>
        <dbReference type="EMBL" id="TPX55841.1"/>
    </source>
</evidence>
<feature type="repeat" description="WD" evidence="8">
    <location>
        <begin position="252"/>
        <end position="294"/>
    </location>
</feature>
<sequence length="386" mass="42242">MGTRTHTRIDTEYSADAIEFCPVAGRTNVVAVGTYQVVKDGSLWVPATTAGTPEAVVAAAEVAEKDEGAEQPAVDVNPTSRLGRLLLYTLGARDGVGNVPVREECRIDGGAILDLKWSHQLVGTAPQLGVVNAQGTSKVFSLSNDSTGLSLTAECSNGKENVLSLSLDWSNRLTANSSDPQIVISESDGSIARMSMADGALRRIDEWHAHEFEAWIAAFNYWNTDIIYTGGDDCTLKVWDMRLDPHTASSTSRRHEAGVCSIQSHPHKEHIIATGSYDERVLIWDTRKMRAPLTEYHTGGGVWRLKWHPADPARLLAASMHNGFHILNVNIELAQVTDLASYMEHTSLAYGADWSYDLGSAYNGSIETLGTCSFYDHSFHVWDCKF</sequence>
<dbReference type="PROSITE" id="PS50082">
    <property type="entry name" value="WD_REPEATS_2"/>
    <property type="match status" value="1"/>
</dbReference>
<gene>
    <name evidence="9" type="ORF">PhCBS80983_g04976</name>
</gene>
<evidence type="ECO:0000256" key="6">
    <source>
        <dbReference type="ARBA" id="ARBA00039131"/>
    </source>
</evidence>
<dbReference type="InterPro" id="IPR001680">
    <property type="entry name" value="WD40_rpt"/>
</dbReference>
<dbReference type="STRING" id="109895.A0A507DWF9"/>
<keyword evidence="4" id="KW-0378">Hydrolase</keyword>
<evidence type="ECO:0000256" key="3">
    <source>
        <dbReference type="ARBA" id="ARBA00022737"/>
    </source>
</evidence>
<dbReference type="GO" id="GO:0061685">
    <property type="term" value="F:diphthine methylesterase activity"/>
    <property type="evidence" value="ECO:0007669"/>
    <property type="project" value="UniProtKB-EC"/>
</dbReference>
<dbReference type="SUPFAM" id="SSF50978">
    <property type="entry name" value="WD40 repeat-like"/>
    <property type="match status" value="1"/>
</dbReference>
<dbReference type="PANTHER" id="PTHR46042">
    <property type="entry name" value="DIPHTHINE METHYLTRANSFERASE"/>
    <property type="match status" value="1"/>
</dbReference>
<evidence type="ECO:0000256" key="8">
    <source>
        <dbReference type="PROSITE-ProRule" id="PRU00221"/>
    </source>
</evidence>
<reference evidence="9 10" key="1">
    <citation type="journal article" date="2019" name="Sci. Rep.">
        <title>Comparative genomics of chytrid fungi reveal insights into the obligate biotrophic and pathogenic lifestyle of Synchytrium endobioticum.</title>
        <authorList>
            <person name="van de Vossenberg B.T.L.H."/>
            <person name="Warris S."/>
            <person name="Nguyen H.D.T."/>
            <person name="van Gent-Pelzer M.P.E."/>
            <person name="Joly D.L."/>
            <person name="van de Geest H.C."/>
            <person name="Bonants P.J.M."/>
            <person name="Smith D.S."/>
            <person name="Levesque C.A."/>
            <person name="van der Lee T.A.J."/>
        </authorList>
    </citation>
    <scope>NUCLEOTIDE SEQUENCE [LARGE SCALE GENOMIC DNA]</scope>
    <source>
        <strain evidence="9 10">CBS 809.83</strain>
    </source>
</reference>
<comment type="similarity">
    <text evidence="5">Belongs to the DPH7 family.</text>
</comment>
<evidence type="ECO:0000313" key="10">
    <source>
        <dbReference type="Proteomes" id="UP000318582"/>
    </source>
</evidence>
<accession>A0A507DWF9</accession>
<keyword evidence="10" id="KW-1185">Reference proteome</keyword>
<evidence type="ECO:0000256" key="1">
    <source>
        <dbReference type="ARBA" id="ARBA00005156"/>
    </source>
</evidence>
<comment type="pathway">
    <text evidence="1">Protein modification; peptidyl-diphthamide biosynthesis.</text>
</comment>